<comment type="caution">
    <text evidence="5">The sequence shown here is derived from an EMBL/GenBank/DDBJ whole genome shotgun (WGS) entry which is preliminary data.</text>
</comment>
<feature type="compositionally biased region" description="Basic and acidic residues" evidence="4">
    <location>
        <begin position="130"/>
        <end position="140"/>
    </location>
</feature>
<dbReference type="GO" id="GO:0009903">
    <property type="term" value="P:chloroplast avoidance movement"/>
    <property type="evidence" value="ECO:0007669"/>
    <property type="project" value="TreeGrafter"/>
</dbReference>
<dbReference type="OrthoDB" id="1931671at2759"/>
<feature type="compositionally biased region" description="Basic and acidic residues" evidence="4">
    <location>
        <begin position="107"/>
        <end position="123"/>
    </location>
</feature>
<feature type="compositionally biased region" description="Polar residues" evidence="4">
    <location>
        <begin position="1"/>
        <end position="19"/>
    </location>
</feature>
<dbReference type="Proteomes" id="UP000479710">
    <property type="component" value="Unassembled WGS sequence"/>
</dbReference>
<feature type="region of interest" description="Disordered" evidence="4">
    <location>
        <begin position="648"/>
        <end position="669"/>
    </location>
</feature>
<dbReference type="GO" id="GO:0009904">
    <property type="term" value="P:chloroplast accumulation movement"/>
    <property type="evidence" value="ECO:0007669"/>
    <property type="project" value="TreeGrafter"/>
</dbReference>
<evidence type="ECO:0000313" key="6">
    <source>
        <dbReference type="Proteomes" id="UP000479710"/>
    </source>
</evidence>
<sequence length="779" mass="87400">MEVLNSNGHGIARIQNSEEPASVPVENPDSSLETQKRLPHNLIESVEGSKAPTDHTVPSSPDMFSELRPAQESDDSLEDETDLSTSTSTTEVNNISENGSTNQRAMLSDELKSKEDKMDHEENVVATTNKKAETEARPESPYRGLVDTAAPFESVREAVTKFGGIVDWKAYRSQTLERRRVMQLELEKAQQEIPQFKQDSEAAEMAKLQVVEELERTRRLVEELKHKLERAEIDMDQAKQDSELAQLRAQEMEQGIDDEASVIAQTQLAVAKERHQKAFDELKLVEEEMRSTHEKHTTLASERDIAAKRAEEAVSAAKETEKRVEELTLEHIAIKESLESAHATHHEAEEHRLGAALAKEQDCLAWEKELQQAQEELQQLNMQLVSKTDAQSKIDEKMRVLQSLGTELAAYTENKLGEEAGVGEEDGSDEAKEISRSIKRALASTRRELEGVRGNIEKTKDETNLIRAIAESLRSELDKEKASLVTLQQREGMASITVSSLEAELDRTKEEIEMVHMKEAETREKMVELPNMLQQAAQEAEDAKEAAHSAQEELRKAKEEAEQTKAAAATAEIRLRAVLKEIEASKASEKLALVAAQALQGSEETSSVEDSPRTVTLPISEYHSLSKRVYEAEELANARISSALAQIESAKESETRTLERVHEATKEMRQKKDALEIALERADRAKEGKLGAEQELRKWRAELEQRRKAAKHVVNPWSAPPTRSPEQKGSYQEDDAVHGEPKTPMSNNSIDDFVTDQKLRKKKTLFPQMSNLLSRKAQT</sequence>
<feature type="compositionally biased region" description="Basic and acidic residues" evidence="4">
    <location>
        <begin position="541"/>
        <end position="563"/>
    </location>
</feature>
<keyword evidence="2 3" id="KW-0175">Coiled coil</keyword>
<feature type="region of interest" description="Disordered" evidence="4">
    <location>
        <begin position="1"/>
        <end position="142"/>
    </location>
</feature>
<feature type="coiled-coil region" evidence="3">
    <location>
        <begin position="172"/>
        <end position="390"/>
    </location>
</feature>
<organism evidence="5 6">
    <name type="scientific">Oryza meyeriana var. granulata</name>
    <dbReference type="NCBI Taxonomy" id="110450"/>
    <lineage>
        <taxon>Eukaryota</taxon>
        <taxon>Viridiplantae</taxon>
        <taxon>Streptophyta</taxon>
        <taxon>Embryophyta</taxon>
        <taxon>Tracheophyta</taxon>
        <taxon>Spermatophyta</taxon>
        <taxon>Magnoliopsida</taxon>
        <taxon>Liliopsida</taxon>
        <taxon>Poales</taxon>
        <taxon>Poaceae</taxon>
        <taxon>BOP clade</taxon>
        <taxon>Oryzoideae</taxon>
        <taxon>Oryzeae</taxon>
        <taxon>Oryzinae</taxon>
        <taxon>Oryza</taxon>
        <taxon>Oryza meyeriana</taxon>
    </lineage>
</organism>
<dbReference type="PANTHER" id="PTHR32054">
    <property type="entry name" value="HEAVY CHAIN, PUTATIVE, EXPRESSED-RELATED-RELATED"/>
    <property type="match status" value="1"/>
</dbReference>
<feature type="region of interest" description="Disordered" evidence="4">
    <location>
        <begin position="538"/>
        <end position="563"/>
    </location>
</feature>
<dbReference type="InterPro" id="IPR008545">
    <property type="entry name" value="Web"/>
</dbReference>
<evidence type="ECO:0000256" key="2">
    <source>
        <dbReference type="ARBA" id="ARBA00023054"/>
    </source>
</evidence>
<dbReference type="AlphaFoldDB" id="A0A6G1E9I3"/>
<evidence type="ECO:0008006" key="7">
    <source>
        <dbReference type="Google" id="ProtNLM"/>
    </source>
</evidence>
<reference evidence="5 6" key="1">
    <citation type="submission" date="2019-11" db="EMBL/GenBank/DDBJ databases">
        <title>Whole genome sequence of Oryza granulata.</title>
        <authorList>
            <person name="Li W."/>
        </authorList>
    </citation>
    <scope>NUCLEOTIDE SEQUENCE [LARGE SCALE GENOMIC DNA]</scope>
    <source>
        <strain evidence="6">cv. Menghai</strain>
        <tissue evidence="5">Leaf</tissue>
    </source>
</reference>
<evidence type="ECO:0000256" key="4">
    <source>
        <dbReference type="SAM" id="MobiDB-lite"/>
    </source>
</evidence>
<feature type="compositionally biased region" description="Basic and acidic residues" evidence="4">
    <location>
        <begin position="649"/>
        <end position="669"/>
    </location>
</feature>
<feature type="compositionally biased region" description="Acidic residues" evidence="4">
    <location>
        <begin position="72"/>
        <end position="82"/>
    </location>
</feature>
<name>A0A6G1E9I3_9ORYZ</name>
<feature type="region of interest" description="Disordered" evidence="4">
    <location>
        <begin position="704"/>
        <end position="756"/>
    </location>
</feature>
<feature type="compositionally biased region" description="Polar residues" evidence="4">
    <location>
        <begin position="92"/>
        <end position="105"/>
    </location>
</feature>
<dbReference type="GO" id="GO:0005829">
    <property type="term" value="C:cytosol"/>
    <property type="evidence" value="ECO:0007669"/>
    <property type="project" value="TreeGrafter"/>
</dbReference>
<evidence type="ECO:0000313" key="5">
    <source>
        <dbReference type="EMBL" id="KAF0921419.1"/>
    </source>
</evidence>
<accession>A0A6G1E9I3</accession>
<dbReference type="EMBL" id="SPHZ02000004">
    <property type="protein sequence ID" value="KAF0921419.1"/>
    <property type="molecule type" value="Genomic_DNA"/>
</dbReference>
<comment type="similarity">
    <text evidence="1">Belongs to the WEB family.</text>
</comment>
<evidence type="ECO:0000256" key="1">
    <source>
        <dbReference type="ARBA" id="ARBA00005485"/>
    </source>
</evidence>
<evidence type="ECO:0000256" key="3">
    <source>
        <dbReference type="SAM" id="Coils"/>
    </source>
</evidence>
<proteinExistence type="inferred from homology"/>
<gene>
    <name evidence="5" type="ORF">E2562_006985</name>
</gene>
<protein>
    <recommendedName>
        <fullName evidence="7">Protein WEAK CHLOROPLAST MOVEMENT UNDER BLUE LIGHT 1</fullName>
    </recommendedName>
</protein>
<keyword evidence="6" id="KW-1185">Reference proteome</keyword>
<dbReference type="PANTHER" id="PTHR32054:SF31">
    <property type="entry name" value="PROTEIN WEAK CHLOROPLAST MOVEMENT UNDER BLUE LIGHT 1"/>
    <property type="match status" value="1"/>
</dbReference>
<dbReference type="Pfam" id="PF05701">
    <property type="entry name" value="WEMBL"/>
    <property type="match status" value="1"/>
</dbReference>